<protein>
    <submittedName>
        <fullName evidence="1">Uncharacterized protein</fullName>
    </submittedName>
</protein>
<dbReference type="Proteomes" id="UP001172680">
    <property type="component" value="Unassembled WGS sequence"/>
</dbReference>
<reference evidence="1" key="1">
    <citation type="submission" date="2022-10" db="EMBL/GenBank/DDBJ databases">
        <title>Culturing micro-colonial fungi from biological soil crusts in the Mojave desert and describing Neophaeococcomyces mojavensis, and introducing the new genera and species Taxawa tesnikishii.</title>
        <authorList>
            <person name="Kurbessoian T."/>
            <person name="Stajich J.E."/>
        </authorList>
    </citation>
    <scope>NUCLEOTIDE SEQUENCE</scope>
    <source>
        <strain evidence="1">JES_115</strain>
    </source>
</reference>
<proteinExistence type="predicted"/>
<name>A0ACC2Z1L3_9PEZI</name>
<gene>
    <name evidence="1" type="ORF">H2199_005382</name>
</gene>
<comment type="caution">
    <text evidence="1">The sequence shown here is derived from an EMBL/GenBank/DDBJ whole genome shotgun (WGS) entry which is preliminary data.</text>
</comment>
<keyword evidence="2" id="KW-1185">Reference proteome</keyword>
<evidence type="ECO:0000313" key="1">
    <source>
        <dbReference type="EMBL" id="KAJ9641412.1"/>
    </source>
</evidence>
<organism evidence="1 2">
    <name type="scientific">Coniosporium tulheliwenetii</name>
    <dbReference type="NCBI Taxonomy" id="3383036"/>
    <lineage>
        <taxon>Eukaryota</taxon>
        <taxon>Fungi</taxon>
        <taxon>Dikarya</taxon>
        <taxon>Ascomycota</taxon>
        <taxon>Pezizomycotina</taxon>
        <taxon>Dothideomycetes</taxon>
        <taxon>Dothideomycetes incertae sedis</taxon>
        <taxon>Coniosporium</taxon>
    </lineage>
</organism>
<evidence type="ECO:0000313" key="2">
    <source>
        <dbReference type="Proteomes" id="UP001172680"/>
    </source>
</evidence>
<dbReference type="EMBL" id="JAPDRP010000015">
    <property type="protein sequence ID" value="KAJ9641412.1"/>
    <property type="molecule type" value="Genomic_DNA"/>
</dbReference>
<sequence>MATDCCSRVSELIAPGNPQNGDKCLRWSHVELFAFQEEAGITLMAKITYEGLKGRGIDLTRRKVIPLRLLPLELAAEDTLFQLIIVGLIDQVFENVSFWKDIEELRPGPNGTRVRIKDSESGMPVFRRVSTSHVVTDEPMRYDTVHSGLKALGRAAGFEGSLVTYCFRRGISYSLAMNCTEEERTARMGHKSGDSTYWTHYRNQTSTVDFQAVFRGIPAVDMTPLSSISLDSRSDAPKSLSPEGWRAVHCDAKVIELTSVEIDRLDLLLGKYGTLQQAAAQDREAYDRYKEARIAANSERQRLRVALFEKEYKAFSRGPTSEEQITEQALTIEALAEPDFLDPPSPKDSIPVDPLLQESTFPSTVGLESLVLEKDGDVPIDPLLLQESTFDQVSATPEPDPTTLSTILAAEEARQITIDNGREIIEQRASQQGRNEVIIAPWTVVDDVPAAMFGRGPTSRVDLIGYLIDAFNHIHVIDQFYPGQEPLPGTWKCRFCSKALAQCKHPDEHSYWCQKAAMLKATEQRLQSEYTLMEECNWITSERKRYCGKKDFADLAAQFDHVRTHVNRTNPRTCRFGACANAEKPLTFSGSAALFSHILREHKIFMSFAKPPNSPNALLYVHWCCICSRWLCTLDVDIEAHALAHRETVSRIVRDAGYAGRSLSKKTIQPGLCPFCLHDTSLDWADRIHCHHPKLPGHIHSTHLKAMGEDALISCPASNNAVEIGIEPTCDVKAAMTKAEFITHLEQCHSISIQPPKKRLASSEEIEHPAKDAKKARPAEGELKAKFAVRRVLQPTLPNADVRDTLKAAALGNVGQVAAGPGAENQAVGQEKDF</sequence>
<accession>A0ACC2Z1L3</accession>